<feature type="compositionally biased region" description="Polar residues" evidence="1">
    <location>
        <begin position="309"/>
        <end position="326"/>
    </location>
</feature>
<proteinExistence type="predicted"/>
<feature type="compositionally biased region" description="Basic and acidic residues" evidence="1">
    <location>
        <begin position="626"/>
        <end position="657"/>
    </location>
</feature>
<feature type="compositionally biased region" description="Acidic residues" evidence="1">
    <location>
        <begin position="898"/>
        <end position="911"/>
    </location>
</feature>
<dbReference type="AlphaFoldDB" id="A0A6A5K8I9"/>
<feature type="compositionally biased region" description="Basic and acidic residues" evidence="1">
    <location>
        <begin position="256"/>
        <end position="267"/>
    </location>
</feature>
<gene>
    <name evidence="2" type="ORF">BDW02DRAFT_477503</name>
</gene>
<feature type="compositionally biased region" description="Low complexity" evidence="1">
    <location>
        <begin position="582"/>
        <end position="592"/>
    </location>
</feature>
<feature type="region of interest" description="Disordered" evidence="1">
    <location>
        <begin position="729"/>
        <end position="833"/>
    </location>
</feature>
<reference evidence="2" key="1">
    <citation type="submission" date="2020-01" db="EMBL/GenBank/DDBJ databases">
        <authorList>
            <consortium name="DOE Joint Genome Institute"/>
            <person name="Haridas S."/>
            <person name="Albert R."/>
            <person name="Binder M."/>
            <person name="Bloem J."/>
            <person name="Labutti K."/>
            <person name="Salamov A."/>
            <person name="Andreopoulos B."/>
            <person name="Baker S.E."/>
            <person name="Barry K."/>
            <person name="Bills G."/>
            <person name="Bluhm B.H."/>
            <person name="Cannon C."/>
            <person name="Castanera R."/>
            <person name="Culley D.E."/>
            <person name="Daum C."/>
            <person name="Ezra D."/>
            <person name="Gonzalez J.B."/>
            <person name="Henrissat B."/>
            <person name="Kuo A."/>
            <person name="Liang C."/>
            <person name="Lipzen A."/>
            <person name="Lutzoni F."/>
            <person name="Magnuson J."/>
            <person name="Mondo S."/>
            <person name="Nolan M."/>
            <person name="Ohm R."/>
            <person name="Pangilinan J."/>
            <person name="Park H.-J."/>
            <person name="Ramirez L."/>
            <person name="Alfaro M."/>
            <person name="Sun H."/>
            <person name="Tritt A."/>
            <person name="Yoshinaga Y."/>
            <person name="Zwiers L.-H."/>
            <person name="Turgeon B.G."/>
            <person name="Goodwin S.B."/>
            <person name="Spatafora J.W."/>
            <person name="Crous P.W."/>
            <person name="Grigoriev I.V."/>
        </authorList>
    </citation>
    <scope>NUCLEOTIDE SEQUENCE</scope>
    <source>
        <strain evidence="2">P77</strain>
    </source>
</reference>
<evidence type="ECO:0000256" key="1">
    <source>
        <dbReference type="SAM" id="MobiDB-lite"/>
    </source>
</evidence>
<feature type="region of interest" description="Disordered" evidence="1">
    <location>
        <begin position="1"/>
        <end position="274"/>
    </location>
</feature>
<evidence type="ECO:0000313" key="3">
    <source>
        <dbReference type="Proteomes" id="UP000800040"/>
    </source>
</evidence>
<feature type="region of interest" description="Disordered" evidence="1">
    <location>
        <begin position="349"/>
        <end position="369"/>
    </location>
</feature>
<dbReference type="Proteomes" id="UP000800040">
    <property type="component" value="Unassembled WGS sequence"/>
</dbReference>
<name>A0A6A5K8I9_9PLEO</name>
<keyword evidence="3" id="KW-1185">Reference proteome</keyword>
<feature type="compositionally biased region" description="Basic and acidic residues" evidence="1">
    <location>
        <begin position="744"/>
        <end position="754"/>
    </location>
</feature>
<feature type="region of interest" description="Disordered" evidence="1">
    <location>
        <begin position="296"/>
        <end position="327"/>
    </location>
</feature>
<dbReference type="OrthoDB" id="3870679at2759"/>
<sequence>TGLPPTPPTVAQHGEAGHDAEPPPPPHADGLVNALMSKKSSLSTPVNARSPPTPDPSPPRTSSSHANATPEPPERPPMFAYPSSRADSFRTAREDPFSSDVDDSRSVTSAGDRLSTVEEDRGLGLAFEHDDNDVTPTNRPGPYFPPVLDHPGPDPDTTAGADEHKRSSPVADVPDREWNTDLMRNVTIRRKRRPQSSSPRKNADAPVVEPASPTPSVRARRASSLRERVEASHNSPVTPSIEKFAQSIGWPSEASGMHDERSRDASNKRLSTSSVGSTVVSAMVIVTPPRRTQTLRHSGRNMAYRRDVSSPSQLGSQTPSSRTSMHSYHDDVVHDVPLHRLVHKRTNIADRRKRASAESDTLGSERIMSPSLSLRQRTIDSSAHTLAHQESIRNVLQPAADILSRSSSLARSGAAGSSYHKRVNSAPEAARRATLSPKPRNFSELSPSGSPRRAENIFPHAPVRERAPSPTLSPKPHRASPTSRKVRRQPQPVSANAKRQADLQKSLPRLPDQGVDGPAERDVFMGASHPVEAGHVPSALMDRVRRLIADRETAEEATLLPASNPNPATAENLDKFSPLLDSSPPMRWSSRSSRARSGERRWSSPCQDNASLSPDMAIRPSLDGRVSTEEMVRRSHERRRSSGEHGRVSFDASASRREEHAMARHLYSQSTPFSQFSDTVEVTEATAVSIFPHNNNSLLVVQQMARTNSMMPEQRQLTGGAHLLMPQDYRDLHTTPTPPFVDASESHQEYHQGKNEPLPQPTLNFQPSTPPKQIALPQPSAVDSPLKNPRVPPEPPKINFIPPTPMEELEKQLAPAPAPPGPPERSDSHPQRRLSVLQRARRYSDNLITPLLARASNNRGRHASDSHRHTHRNPRVPTVNDADGTLHPFWRPRGFWDGFEDSESESDEEEALPQGGDTSDVEDPSPPNPPKRSITLSNKLKGGFRGSGGFLIGNSLGVERHGTNKRRHHVTLPPHSARSPRTSTHASPPKVIVQAPTMPLGRHGGGGISKRRSSASLHDNVSIEYERSRRRGSWRQGRSLPGLKKYHVQYIGISGVKDRLKERRVEKRREKIRRSIGTRYYVEPVSPGS</sequence>
<dbReference type="EMBL" id="ML975368">
    <property type="protein sequence ID" value="KAF1831277.1"/>
    <property type="molecule type" value="Genomic_DNA"/>
</dbReference>
<feature type="compositionally biased region" description="Basic and acidic residues" evidence="1">
    <location>
        <begin position="87"/>
        <end position="96"/>
    </location>
</feature>
<evidence type="ECO:0000313" key="2">
    <source>
        <dbReference type="EMBL" id="KAF1831277.1"/>
    </source>
</evidence>
<feature type="region of interest" description="Disordered" evidence="1">
    <location>
        <begin position="852"/>
        <end position="940"/>
    </location>
</feature>
<feature type="region of interest" description="Disordered" evidence="1">
    <location>
        <begin position="963"/>
        <end position="1038"/>
    </location>
</feature>
<accession>A0A6A5K8I9</accession>
<protein>
    <submittedName>
        <fullName evidence="2">Uncharacterized protein</fullName>
    </submittedName>
</protein>
<feature type="non-terminal residue" evidence="2">
    <location>
        <position position="1089"/>
    </location>
</feature>
<feature type="non-terminal residue" evidence="2">
    <location>
        <position position="1"/>
    </location>
</feature>
<feature type="region of interest" description="Disordered" evidence="1">
    <location>
        <begin position="556"/>
        <end position="657"/>
    </location>
</feature>
<feature type="region of interest" description="Disordered" evidence="1">
    <location>
        <begin position="411"/>
        <end position="522"/>
    </location>
</feature>
<feature type="compositionally biased region" description="Polar residues" evidence="1">
    <location>
        <begin position="38"/>
        <end position="47"/>
    </location>
</feature>
<organism evidence="2 3">
    <name type="scientific">Decorospora gaudefroyi</name>
    <dbReference type="NCBI Taxonomy" id="184978"/>
    <lineage>
        <taxon>Eukaryota</taxon>
        <taxon>Fungi</taxon>
        <taxon>Dikarya</taxon>
        <taxon>Ascomycota</taxon>
        <taxon>Pezizomycotina</taxon>
        <taxon>Dothideomycetes</taxon>
        <taxon>Pleosporomycetidae</taxon>
        <taxon>Pleosporales</taxon>
        <taxon>Pleosporineae</taxon>
        <taxon>Pleosporaceae</taxon>
        <taxon>Decorospora</taxon>
    </lineage>
</organism>